<dbReference type="InterPro" id="IPR008593">
    <property type="entry name" value="Dam_MeTrfase"/>
</dbReference>
<dbReference type="GO" id="GO:0003677">
    <property type="term" value="F:DNA binding"/>
    <property type="evidence" value="ECO:0007669"/>
    <property type="project" value="InterPro"/>
</dbReference>
<comment type="caution">
    <text evidence="1">The sequence shown here is derived from an EMBL/GenBank/DDBJ whole genome shotgun (WGS) entry which is preliminary data.</text>
</comment>
<dbReference type="GO" id="GO:0032259">
    <property type="term" value="P:methylation"/>
    <property type="evidence" value="ECO:0007669"/>
    <property type="project" value="UniProtKB-KW"/>
</dbReference>
<proteinExistence type="predicted"/>
<dbReference type="EMBL" id="QRLR01000006">
    <property type="protein sequence ID" value="RHJ22107.1"/>
    <property type="molecule type" value="Genomic_DNA"/>
</dbReference>
<dbReference type="Proteomes" id="UP000283727">
    <property type="component" value="Unassembled WGS sequence"/>
</dbReference>
<dbReference type="GO" id="GO:0009307">
    <property type="term" value="P:DNA restriction-modification system"/>
    <property type="evidence" value="ECO:0007669"/>
    <property type="project" value="InterPro"/>
</dbReference>
<dbReference type="EC" id="2.1.1.72" evidence="1"/>
<dbReference type="Pfam" id="PF05869">
    <property type="entry name" value="Dam"/>
    <property type="match status" value="1"/>
</dbReference>
<dbReference type="GO" id="GO:0009007">
    <property type="term" value="F:site-specific DNA-methyltransferase (adenine-specific) activity"/>
    <property type="evidence" value="ECO:0007669"/>
    <property type="project" value="UniProtKB-EC"/>
</dbReference>
<gene>
    <name evidence="1" type="ORF">DW137_09820</name>
</gene>
<dbReference type="AlphaFoldDB" id="A0A415C319"/>
<evidence type="ECO:0000313" key="1">
    <source>
        <dbReference type="EMBL" id="RHJ22107.1"/>
    </source>
</evidence>
<organism evidence="1 2">
    <name type="scientific">Bifidobacterium bifidum</name>
    <dbReference type="NCBI Taxonomy" id="1681"/>
    <lineage>
        <taxon>Bacteria</taxon>
        <taxon>Bacillati</taxon>
        <taxon>Actinomycetota</taxon>
        <taxon>Actinomycetes</taxon>
        <taxon>Bifidobacteriales</taxon>
        <taxon>Bifidobacteriaceae</taxon>
        <taxon>Bifidobacterium</taxon>
    </lineage>
</organism>
<sequence length="152" mass="17140">MSDFTGSGGAAYMSNRMDWETPQSLFDELDREFHFTLDAASSDANAKCAKHYTIDDSAFTHEWGGETVFCNPPYGKAIAEWVRKCSMEASRKGTLVVMLLPARTDTRWFQQYILNCAEIRFVKGRLHFETNGVPGNPAPFPSMIVVMRTGER</sequence>
<accession>A0A415C319</accession>
<reference evidence="1 2" key="1">
    <citation type="submission" date="2018-08" db="EMBL/GenBank/DDBJ databases">
        <title>A genome reference for cultivated species of the human gut microbiota.</title>
        <authorList>
            <person name="Zou Y."/>
            <person name="Xue W."/>
            <person name="Luo G."/>
        </authorList>
    </citation>
    <scope>NUCLEOTIDE SEQUENCE [LARGE SCALE GENOMIC DNA]</scope>
    <source>
        <strain evidence="1 2">AM12-10</strain>
    </source>
</reference>
<keyword evidence="1" id="KW-0489">Methyltransferase</keyword>
<name>A0A415C319_BIFBI</name>
<dbReference type="NCBIfam" id="TIGR01712">
    <property type="entry name" value="phage_N6A_met"/>
    <property type="match status" value="1"/>
</dbReference>
<dbReference type="RefSeq" id="WP_118269673.1">
    <property type="nucleotide sequence ID" value="NZ_QRLK01000009.1"/>
</dbReference>
<evidence type="ECO:0000313" key="2">
    <source>
        <dbReference type="Proteomes" id="UP000283727"/>
    </source>
</evidence>
<keyword evidence="1" id="KW-0808">Transferase</keyword>
<protein>
    <submittedName>
        <fullName evidence="1">Phage N-6-adenine-methyltransferase</fullName>
        <ecNumber evidence="1">2.1.1.72</ecNumber>
    </submittedName>
</protein>